<evidence type="ECO:0000313" key="2">
    <source>
        <dbReference type="Proteomes" id="UP000274448"/>
    </source>
</evidence>
<evidence type="ECO:0000313" key="1">
    <source>
        <dbReference type="EMBL" id="AKI80979.1"/>
    </source>
</evidence>
<proteinExistence type="predicted"/>
<sequence length="94" mass="9947">MAVGMLAQQLLQSACPPVGVRTSYDLWGTVQPVRRYTCSYQCPYAGGAECSMCFARRVNPSGSPTYNPGQNSAPTILLSLAPGTSLSIGGIKYI</sequence>
<organism evidence="1 2">
    <name type="scientific">Acanthamoeba polyphaga mimivirus</name>
    <name type="common">APMV</name>
    <dbReference type="NCBI Taxonomy" id="212035"/>
    <lineage>
        <taxon>Viruses</taxon>
        <taxon>Varidnaviria</taxon>
        <taxon>Bamfordvirae</taxon>
        <taxon>Nucleocytoviricota</taxon>
        <taxon>Megaviricetes</taxon>
        <taxon>Imitervirales</taxon>
        <taxon>Mimiviridae</taxon>
        <taxon>Megamimivirinae</taxon>
        <taxon>Mimivirus</taxon>
        <taxon>Mimivirus bradfordmassiliense</taxon>
    </lineage>
</organism>
<protein>
    <submittedName>
        <fullName evidence="1">Uncharacterized protein</fullName>
    </submittedName>
</protein>
<accession>A0A0G2Y8N5</accession>
<organismHost>
    <name type="scientific">Acanthamoeba polyphaga</name>
    <name type="common">Amoeba</name>
    <dbReference type="NCBI Taxonomy" id="5757"/>
</organismHost>
<reference evidence="1 2" key="1">
    <citation type="submission" date="2014-10" db="EMBL/GenBank/DDBJ databases">
        <title>Pan-genome analysis of Brazilian lineage A amoebal mimiviruses.</title>
        <authorList>
            <person name="Assis F.L."/>
            <person name="Abrahao J.S."/>
            <person name="Kroon E.G."/>
            <person name="Dornas F.P."/>
            <person name="Andrade K.R."/>
            <person name="Borato P.V.M."/>
            <person name="Pilotto M.R."/>
            <person name="Benamar S."/>
            <person name="LaScola B."/>
            <person name="Colson P."/>
        </authorList>
    </citation>
    <scope>NUCLEOTIDE SEQUENCE [LARGE SCALE GENOMIC DNA]</scope>
    <source>
        <strain evidence="1 2">Amazonia</strain>
    </source>
</reference>
<dbReference type="EMBL" id="KM982403">
    <property type="protein sequence ID" value="AKI80979.1"/>
    <property type="molecule type" value="Genomic_DNA"/>
</dbReference>
<name>A0A0G2Y8N5_MIMIV</name>
<dbReference type="Proteomes" id="UP000274448">
    <property type="component" value="Segment"/>
</dbReference>